<gene>
    <name evidence="1" type="ORF">M404DRAFT_1003149</name>
</gene>
<name>A0A0C3IXA1_PISTI</name>
<reference evidence="2" key="2">
    <citation type="submission" date="2015-01" db="EMBL/GenBank/DDBJ databases">
        <title>Evolutionary Origins and Diversification of the Mycorrhizal Mutualists.</title>
        <authorList>
            <consortium name="DOE Joint Genome Institute"/>
            <consortium name="Mycorrhizal Genomics Consortium"/>
            <person name="Kohler A."/>
            <person name="Kuo A."/>
            <person name="Nagy L.G."/>
            <person name="Floudas D."/>
            <person name="Copeland A."/>
            <person name="Barry K.W."/>
            <person name="Cichocki N."/>
            <person name="Veneault-Fourrey C."/>
            <person name="LaButti K."/>
            <person name="Lindquist E.A."/>
            <person name="Lipzen A."/>
            <person name="Lundell T."/>
            <person name="Morin E."/>
            <person name="Murat C."/>
            <person name="Riley R."/>
            <person name="Ohm R."/>
            <person name="Sun H."/>
            <person name="Tunlid A."/>
            <person name="Henrissat B."/>
            <person name="Grigoriev I.V."/>
            <person name="Hibbett D.S."/>
            <person name="Martin F."/>
        </authorList>
    </citation>
    <scope>NUCLEOTIDE SEQUENCE [LARGE SCALE GENOMIC DNA]</scope>
    <source>
        <strain evidence="2">Marx 270</strain>
    </source>
</reference>
<dbReference type="HOGENOM" id="CLU_2942775_0_0_1"/>
<dbReference type="Proteomes" id="UP000054217">
    <property type="component" value="Unassembled WGS sequence"/>
</dbReference>
<evidence type="ECO:0000313" key="2">
    <source>
        <dbReference type="Proteomes" id="UP000054217"/>
    </source>
</evidence>
<dbReference type="AlphaFoldDB" id="A0A0C3IXA1"/>
<dbReference type="InParanoid" id="A0A0C3IXA1"/>
<accession>A0A0C3IXA1</accession>
<evidence type="ECO:0000313" key="1">
    <source>
        <dbReference type="EMBL" id="KIO01448.1"/>
    </source>
</evidence>
<dbReference type="EMBL" id="KN831988">
    <property type="protein sequence ID" value="KIO01448.1"/>
    <property type="molecule type" value="Genomic_DNA"/>
</dbReference>
<protein>
    <submittedName>
        <fullName evidence="1">Uncharacterized protein</fullName>
    </submittedName>
</protein>
<keyword evidence="2" id="KW-1185">Reference proteome</keyword>
<proteinExistence type="predicted"/>
<reference evidence="1 2" key="1">
    <citation type="submission" date="2014-04" db="EMBL/GenBank/DDBJ databases">
        <authorList>
            <consortium name="DOE Joint Genome Institute"/>
            <person name="Kuo A."/>
            <person name="Kohler A."/>
            <person name="Costa M.D."/>
            <person name="Nagy L.G."/>
            <person name="Floudas D."/>
            <person name="Copeland A."/>
            <person name="Barry K.W."/>
            <person name="Cichocki N."/>
            <person name="Veneault-Fourrey C."/>
            <person name="LaButti K."/>
            <person name="Lindquist E.A."/>
            <person name="Lipzen A."/>
            <person name="Lundell T."/>
            <person name="Morin E."/>
            <person name="Murat C."/>
            <person name="Sun H."/>
            <person name="Tunlid A."/>
            <person name="Henrissat B."/>
            <person name="Grigoriev I.V."/>
            <person name="Hibbett D.S."/>
            <person name="Martin F."/>
            <person name="Nordberg H.P."/>
            <person name="Cantor M.N."/>
            <person name="Hua S.X."/>
        </authorList>
    </citation>
    <scope>NUCLEOTIDE SEQUENCE [LARGE SCALE GENOMIC DNA]</scope>
    <source>
        <strain evidence="1 2">Marx 270</strain>
    </source>
</reference>
<organism evidence="1 2">
    <name type="scientific">Pisolithus tinctorius Marx 270</name>
    <dbReference type="NCBI Taxonomy" id="870435"/>
    <lineage>
        <taxon>Eukaryota</taxon>
        <taxon>Fungi</taxon>
        <taxon>Dikarya</taxon>
        <taxon>Basidiomycota</taxon>
        <taxon>Agaricomycotina</taxon>
        <taxon>Agaricomycetes</taxon>
        <taxon>Agaricomycetidae</taxon>
        <taxon>Boletales</taxon>
        <taxon>Sclerodermatineae</taxon>
        <taxon>Pisolithaceae</taxon>
        <taxon>Pisolithus</taxon>
    </lineage>
</organism>
<sequence>MGSFTLPNTFHIQFQKAENEKALKLFNLHARDGVDEDFPFVLYRRGQLKALLVARMPVTE</sequence>